<reference evidence="2" key="1">
    <citation type="submission" date="2022-07" db="EMBL/GenBank/DDBJ databases">
        <title>Parvularcula maris sp. nov., an algicidal bacterium isolated from seawater.</title>
        <authorList>
            <person name="Li F."/>
        </authorList>
    </citation>
    <scope>NUCLEOTIDE SEQUENCE</scope>
    <source>
        <strain evidence="2">BGMRC 0090</strain>
    </source>
</reference>
<dbReference type="Proteomes" id="UP001142610">
    <property type="component" value="Unassembled WGS sequence"/>
</dbReference>
<name>A0A9X2LAP6_9PROT</name>
<feature type="region of interest" description="Disordered" evidence="1">
    <location>
        <begin position="1"/>
        <end position="20"/>
    </location>
</feature>
<organism evidence="2 3">
    <name type="scientific">Parvularcula maris</name>
    <dbReference type="NCBI Taxonomy" id="2965077"/>
    <lineage>
        <taxon>Bacteria</taxon>
        <taxon>Pseudomonadati</taxon>
        <taxon>Pseudomonadota</taxon>
        <taxon>Alphaproteobacteria</taxon>
        <taxon>Parvularculales</taxon>
        <taxon>Parvularculaceae</taxon>
        <taxon>Parvularcula</taxon>
    </lineage>
</organism>
<proteinExistence type="predicted"/>
<keyword evidence="3" id="KW-1185">Reference proteome</keyword>
<protein>
    <submittedName>
        <fullName evidence="2">DUF2849 domain-containing protein</fullName>
    </submittedName>
</protein>
<evidence type="ECO:0000313" key="2">
    <source>
        <dbReference type="EMBL" id="MCQ8186245.1"/>
    </source>
</evidence>
<dbReference type="AlphaFoldDB" id="A0A9X2LAP6"/>
<comment type="caution">
    <text evidence="2">The sequence shown here is derived from an EMBL/GenBank/DDBJ whole genome shotgun (WGS) entry which is preliminary data.</text>
</comment>
<dbReference type="EMBL" id="JANIBC010000015">
    <property type="protein sequence ID" value="MCQ8186245.1"/>
    <property type="molecule type" value="Genomic_DNA"/>
</dbReference>
<evidence type="ECO:0000313" key="3">
    <source>
        <dbReference type="Proteomes" id="UP001142610"/>
    </source>
</evidence>
<sequence>MSDARPDPNRQPVKIQAGGVKKGKNQGLKVVTANDLLTGEVIYFTMDRQWSVSLDEAHAVEGQDALNLLTEAALDEATAVGPYLMDVEEDLSPSGRGRLRELIRETGPTIHPEFARAKGTVH</sequence>
<accession>A0A9X2LAP6</accession>
<dbReference type="RefSeq" id="WP_256620148.1">
    <property type="nucleotide sequence ID" value="NZ_JANIBC010000015.1"/>
</dbReference>
<evidence type="ECO:0000256" key="1">
    <source>
        <dbReference type="SAM" id="MobiDB-lite"/>
    </source>
</evidence>
<gene>
    <name evidence="2" type="ORF">NOG11_12725</name>
</gene>
<dbReference type="Pfam" id="PF11011">
    <property type="entry name" value="DUF2849"/>
    <property type="match status" value="1"/>
</dbReference>
<dbReference type="InterPro" id="IPR021270">
    <property type="entry name" value="DUF2849"/>
</dbReference>